<dbReference type="InterPro" id="IPR036524">
    <property type="entry name" value="Frataxin/CyaY_sf"/>
</dbReference>
<dbReference type="PANTHER" id="PTHR16821">
    <property type="entry name" value="FRATAXIN"/>
    <property type="match status" value="1"/>
</dbReference>
<dbReference type="SUPFAM" id="SSF55387">
    <property type="entry name" value="Frataxin/Nqo15-like"/>
    <property type="match status" value="1"/>
</dbReference>
<keyword evidence="3 4" id="KW-0408">Iron</keyword>
<dbReference type="SMART" id="SM01219">
    <property type="entry name" value="Frataxin_Cyay"/>
    <property type="match status" value="1"/>
</dbReference>
<name>A0A1H7P8H5_9GAMM</name>
<evidence type="ECO:0000256" key="1">
    <source>
        <dbReference type="ARBA" id="ARBA00008183"/>
    </source>
</evidence>
<dbReference type="OrthoDB" id="285675at2"/>
<reference evidence="6" key="1">
    <citation type="submission" date="2016-10" db="EMBL/GenBank/DDBJ databases">
        <authorList>
            <person name="Varghese N."/>
            <person name="Submissions S."/>
        </authorList>
    </citation>
    <scope>NUCLEOTIDE SEQUENCE [LARGE SCALE GENOMIC DNA]</scope>
    <source>
        <strain evidence="6">CGMCC 1.9127</strain>
    </source>
</reference>
<protein>
    <recommendedName>
        <fullName evidence="4">Iron-sulfur cluster assembly protein CyaY</fullName>
    </recommendedName>
</protein>
<dbReference type="PANTHER" id="PTHR16821:SF2">
    <property type="entry name" value="FRATAXIN, MITOCHONDRIAL"/>
    <property type="match status" value="1"/>
</dbReference>
<evidence type="ECO:0000313" key="5">
    <source>
        <dbReference type="EMBL" id="SEL31545.1"/>
    </source>
</evidence>
<evidence type="ECO:0000256" key="3">
    <source>
        <dbReference type="ARBA" id="ARBA00023004"/>
    </source>
</evidence>
<evidence type="ECO:0000256" key="4">
    <source>
        <dbReference type="HAMAP-Rule" id="MF_00142"/>
    </source>
</evidence>
<dbReference type="InterPro" id="IPR020895">
    <property type="entry name" value="Frataxin_CS"/>
</dbReference>
<dbReference type="PROSITE" id="PS01344">
    <property type="entry name" value="FRATAXIN_1"/>
    <property type="match status" value="1"/>
</dbReference>
<evidence type="ECO:0000256" key="2">
    <source>
        <dbReference type="ARBA" id="ARBA00022723"/>
    </source>
</evidence>
<comment type="similarity">
    <text evidence="1 4">Belongs to the frataxin family.</text>
</comment>
<dbReference type="GO" id="GO:0008198">
    <property type="term" value="F:ferrous iron binding"/>
    <property type="evidence" value="ECO:0007669"/>
    <property type="project" value="TreeGrafter"/>
</dbReference>
<dbReference type="AlphaFoldDB" id="A0A1H7P8H5"/>
<dbReference type="STRING" id="641665.GCA_002104455_00721"/>
<dbReference type="GO" id="GO:0008199">
    <property type="term" value="F:ferric iron binding"/>
    <property type="evidence" value="ECO:0007669"/>
    <property type="project" value="InterPro"/>
</dbReference>
<dbReference type="Pfam" id="PF01491">
    <property type="entry name" value="Frataxin_Cyay"/>
    <property type="match status" value="1"/>
</dbReference>
<dbReference type="GO" id="GO:0005829">
    <property type="term" value="C:cytosol"/>
    <property type="evidence" value="ECO:0007669"/>
    <property type="project" value="TreeGrafter"/>
</dbReference>
<proteinExistence type="inferred from homology"/>
<comment type="function">
    <text evidence="4">Involved in iron-sulfur (Fe-S) cluster assembly. May act as a regulator of Fe-S biogenesis.</text>
</comment>
<dbReference type="RefSeq" id="WP_085285123.1">
    <property type="nucleotide sequence ID" value="NZ_FOBI01000009.1"/>
</dbReference>
<sequence>MNDSQYNIAADDILLAVEEAIENCSCDIDYESVGGLLTLTFKNASKIIINKQAPLHEIWVATKFNGHHFQFENEQWRDKRSGDELWQFLSDAVSKQAEESIVLSAQ</sequence>
<dbReference type="Gene3D" id="3.30.920.10">
    <property type="entry name" value="Frataxin/CyaY"/>
    <property type="match status" value="1"/>
</dbReference>
<dbReference type="HAMAP" id="MF_00142">
    <property type="entry name" value="CyaY"/>
    <property type="match status" value="1"/>
</dbReference>
<keyword evidence="6" id="KW-1185">Reference proteome</keyword>
<dbReference type="Proteomes" id="UP000199297">
    <property type="component" value="Unassembled WGS sequence"/>
</dbReference>
<dbReference type="InterPro" id="IPR002908">
    <property type="entry name" value="Frataxin/CyaY"/>
</dbReference>
<keyword evidence="2 4" id="KW-0479">Metal-binding</keyword>
<dbReference type="EMBL" id="FOBI01000009">
    <property type="protein sequence ID" value="SEL31545.1"/>
    <property type="molecule type" value="Genomic_DNA"/>
</dbReference>
<gene>
    <name evidence="4" type="primary">cyaY</name>
    <name evidence="5" type="ORF">SAMN05216262_10922</name>
</gene>
<dbReference type="GO" id="GO:0016226">
    <property type="term" value="P:iron-sulfur cluster assembly"/>
    <property type="evidence" value="ECO:0007669"/>
    <property type="project" value="UniProtKB-UniRule"/>
</dbReference>
<accession>A0A1H7P8H5</accession>
<dbReference type="InterPro" id="IPR047584">
    <property type="entry name" value="CyaY"/>
</dbReference>
<dbReference type="NCBIfam" id="TIGR03421">
    <property type="entry name" value="FeS_CyaY"/>
    <property type="match status" value="1"/>
</dbReference>
<dbReference type="PROSITE" id="PS50810">
    <property type="entry name" value="FRATAXIN_2"/>
    <property type="match status" value="1"/>
</dbReference>
<organism evidence="5 6">
    <name type="scientific">Colwellia chukchiensis</name>
    <dbReference type="NCBI Taxonomy" id="641665"/>
    <lineage>
        <taxon>Bacteria</taxon>
        <taxon>Pseudomonadati</taxon>
        <taxon>Pseudomonadota</taxon>
        <taxon>Gammaproteobacteria</taxon>
        <taxon>Alteromonadales</taxon>
        <taxon>Colwelliaceae</taxon>
        <taxon>Colwellia</taxon>
    </lineage>
</organism>
<evidence type="ECO:0000313" key="6">
    <source>
        <dbReference type="Proteomes" id="UP000199297"/>
    </source>
</evidence>